<reference evidence="2 3" key="2">
    <citation type="journal article" date="2024" name="G3 (Bethesda)">
        <title>The genome of the cryopelagic Antarctic bald notothen, Trematomus borchgrevinki.</title>
        <authorList>
            <person name="Rayamajhi N."/>
            <person name="Rivera-Colon A.G."/>
            <person name="Minhas B.F."/>
            <person name="Cheng C.C."/>
            <person name="Catchen J.M."/>
        </authorList>
    </citation>
    <scope>NUCLEOTIDE SEQUENCE [LARGE SCALE GENOMIC DNA]</scope>
    <source>
        <strain evidence="2">AGRC-2024</strain>
    </source>
</reference>
<evidence type="ECO:0000313" key="2">
    <source>
        <dbReference type="EMBL" id="KAL3065078.1"/>
    </source>
</evidence>
<proteinExistence type="predicted"/>
<organism evidence="2 3">
    <name type="scientific">Pagothenia borchgrevinki</name>
    <name type="common">Bald rockcod</name>
    <name type="synonym">Trematomus borchgrevinki</name>
    <dbReference type="NCBI Taxonomy" id="8213"/>
    <lineage>
        <taxon>Eukaryota</taxon>
        <taxon>Metazoa</taxon>
        <taxon>Chordata</taxon>
        <taxon>Craniata</taxon>
        <taxon>Vertebrata</taxon>
        <taxon>Euteleostomi</taxon>
        <taxon>Actinopterygii</taxon>
        <taxon>Neopterygii</taxon>
        <taxon>Teleostei</taxon>
        <taxon>Neoteleostei</taxon>
        <taxon>Acanthomorphata</taxon>
        <taxon>Eupercaria</taxon>
        <taxon>Perciformes</taxon>
        <taxon>Notothenioidei</taxon>
        <taxon>Nototheniidae</taxon>
        <taxon>Pagothenia</taxon>
    </lineage>
</organism>
<dbReference type="EMBL" id="JBIYXZ010002069">
    <property type="protein sequence ID" value="KAL3065078.1"/>
    <property type="molecule type" value="Genomic_DNA"/>
</dbReference>
<dbReference type="Proteomes" id="UP001619887">
    <property type="component" value="Unassembled WGS sequence"/>
</dbReference>
<protein>
    <submittedName>
        <fullName evidence="2">Uncharacterized protein</fullName>
    </submittedName>
</protein>
<accession>A0ABD2HGZ1</accession>
<sequence>MDSPLERPCPVLVSGCHRRRRPPLSVHRVPGGRPRGGQAGARNQLAGAADCKRAQVINGWRSSRVATSRRWRTRSLTWWRWRTARRECPSCSPSSECRGEGRRWRHLNV</sequence>
<evidence type="ECO:0000256" key="1">
    <source>
        <dbReference type="SAM" id="MobiDB-lite"/>
    </source>
</evidence>
<feature type="region of interest" description="Disordered" evidence="1">
    <location>
        <begin position="21"/>
        <end position="47"/>
    </location>
</feature>
<dbReference type="AlphaFoldDB" id="A0ABD2HGZ1"/>
<evidence type="ECO:0000313" key="3">
    <source>
        <dbReference type="Proteomes" id="UP001619887"/>
    </source>
</evidence>
<comment type="caution">
    <text evidence="2">The sequence shown here is derived from an EMBL/GenBank/DDBJ whole genome shotgun (WGS) entry which is preliminary data.</text>
</comment>
<name>A0ABD2HGZ1_PAGBO</name>
<reference evidence="2 3" key="1">
    <citation type="journal article" date="2022" name="G3 (Bethesda)">
        <title>Evaluating Illumina-, Nanopore-, and PacBio-based genome assembly strategies with the bald notothen, Trematomus borchgrevinki.</title>
        <authorList>
            <person name="Rayamajhi N."/>
            <person name="Cheng C.C."/>
            <person name="Catchen J.M."/>
        </authorList>
    </citation>
    <scope>NUCLEOTIDE SEQUENCE [LARGE SCALE GENOMIC DNA]</scope>
    <source>
        <strain evidence="2">AGRC-2024</strain>
    </source>
</reference>
<gene>
    <name evidence="2" type="ORF">OYC64_015290</name>
</gene>
<keyword evidence="3" id="KW-1185">Reference proteome</keyword>